<gene>
    <name evidence="2" type="ORF">CC80DRAFT_207173</name>
</gene>
<proteinExistence type="predicted"/>
<feature type="region of interest" description="Disordered" evidence="1">
    <location>
        <begin position="21"/>
        <end position="154"/>
    </location>
</feature>
<evidence type="ECO:0000313" key="3">
    <source>
        <dbReference type="Proteomes" id="UP000800035"/>
    </source>
</evidence>
<feature type="compositionally biased region" description="Basic and acidic residues" evidence="1">
    <location>
        <begin position="118"/>
        <end position="128"/>
    </location>
</feature>
<dbReference type="EMBL" id="ML977017">
    <property type="protein sequence ID" value="KAF1951455.1"/>
    <property type="molecule type" value="Genomic_DNA"/>
</dbReference>
<accession>A0A6A5TF53</accession>
<name>A0A6A5TF53_9PLEO</name>
<feature type="compositionally biased region" description="Basic and acidic residues" evidence="1">
    <location>
        <begin position="144"/>
        <end position="154"/>
    </location>
</feature>
<dbReference type="AlphaFoldDB" id="A0A6A5TF53"/>
<feature type="region of interest" description="Disordered" evidence="1">
    <location>
        <begin position="275"/>
        <end position="306"/>
    </location>
</feature>
<evidence type="ECO:0000313" key="2">
    <source>
        <dbReference type="EMBL" id="KAF1951455.1"/>
    </source>
</evidence>
<evidence type="ECO:0000256" key="1">
    <source>
        <dbReference type="SAM" id="MobiDB-lite"/>
    </source>
</evidence>
<protein>
    <submittedName>
        <fullName evidence="2">Uncharacterized protein</fullName>
    </submittedName>
</protein>
<keyword evidence="3" id="KW-1185">Reference proteome</keyword>
<feature type="compositionally biased region" description="Basic and acidic residues" evidence="1">
    <location>
        <begin position="36"/>
        <end position="47"/>
    </location>
</feature>
<feature type="compositionally biased region" description="Polar residues" evidence="1">
    <location>
        <begin position="75"/>
        <end position="98"/>
    </location>
</feature>
<sequence length="526" mass="63984">MPPADHWDYDEEDEWTHDHYASGVRHVRGPALPPRRARDDGYGRRTTDFLVPDTHVHSHTRSRSQGNLPQPHVTIYNSTRMENDQNPNIRTEQKSPSMNPRGRTRRVPGEWSLEDEISELRYKVEKQSRSRSRSSPHHHHHHDDHHASEIEKYKLEQVNARLREAEERQDQETREELIRRRMELKYLKDRHEREEEEARIKYDEDRLKKEWELKMSLEERMRADREREKSLERKRIIAENTAKLEREEAKRRERSRQREEERKRIIIENTAKLEKAEREAKDARQRAVDEFNKEQAKKEREAKEERERIVHQYEMQKVTDEAKARKQREELVMQLRIEEEQRKQKEKEEWDRFLLLQKQKEEEEKAKKEKAEKELEEQMRQRLAHFGFQENQIQAMIKPDEARKLQQGQSPANPLRLTHQPTYVKVHKEHLAVDTLLYYDIPYEIDRTNPDYIVIMQEMDPRDTEVLFEHTRRLRQRGPSRLLIEERGHGKKPEYAFVRRRQPSRSPSRRRSSPPKRVVGLREMFM</sequence>
<feature type="compositionally biased region" description="Basic residues" evidence="1">
    <location>
        <begin position="129"/>
        <end position="143"/>
    </location>
</feature>
<dbReference type="Proteomes" id="UP000800035">
    <property type="component" value="Unassembled WGS sequence"/>
</dbReference>
<feature type="compositionally biased region" description="Basic residues" evidence="1">
    <location>
        <begin position="498"/>
        <end position="514"/>
    </location>
</feature>
<dbReference type="OrthoDB" id="6133115at2759"/>
<feature type="region of interest" description="Disordered" evidence="1">
    <location>
        <begin position="493"/>
        <end position="519"/>
    </location>
</feature>
<organism evidence="2 3">
    <name type="scientific">Byssothecium circinans</name>
    <dbReference type="NCBI Taxonomy" id="147558"/>
    <lineage>
        <taxon>Eukaryota</taxon>
        <taxon>Fungi</taxon>
        <taxon>Dikarya</taxon>
        <taxon>Ascomycota</taxon>
        <taxon>Pezizomycotina</taxon>
        <taxon>Dothideomycetes</taxon>
        <taxon>Pleosporomycetidae</taxon>
        <taxon>Pleosporales</taxon>
        <taxon>Massarineae</taxon>
        <taxon>Massarinaceae</taxon>
        <taxon>Byssothecium</taxon>
    </lineage>
</organism>
<reference evidence="2" key="1">
    <citation type="journal article" date="2020" name="Stud. Mycol.">
        <title>101 Dothideomycetes genomes: a test case for predicting lifestyles and emergence of pathogens.</title>
        <authorList>
            <person name="Haridas S."/>
            <person name="Albert R."/>
            <person name="Binder M."/>
            <person name="Bloem J."/>
            <person name="Labutti K."/>
            <person name="Salamov A."/>
            <person name="Andreopoulos B."/>
            <person name="Baker S."/>
            <person name="Barry K."/>
            <person name="Bills G."/>
            <person name="Bluhm B."/>
            <person name="Cannon C."/>
            <person name="Castanera R."/>
            <person name="Culley D."/>
            <person name="Daum C."/>
            <person name="Ezra D."/>
            <person name="Gonzalez J."/>
            <person name="Henrissat B."/>
            <person name="Kuo A."/>
            <person name="Liang C."/>
            <person name="Lipzen A."/>
            <person name="Lutzoni F."/>
            <person name="Magnuson J."/>
            <person name="Mondo S."/>
            <person name="Nolan M."/>
            <person name="Ohm R."/>
            <person name="Pangilinan J."/>
            <person name="Park H.-J."/>
            <person name="Ramirez L."/>
            <person name="Alfaro M."/>
            <person name="Sun H."/>
            <person name="Tritt A."/>
            <person name="Yoshinaga Y."/>
            <person name="Zwiers L.-H."/>
            <person name="Turgeon B."/>
            <person name="Goodwin S."/>
            <person name="Spatafora J."/>
            <person name="Crous P."/>
            <person name="Grigoriev I."/>
        </authorList>
    </citation>
    <scope>NUCLEOTIDE SEQUENCE</scope>
    <source>
        <strain evidence="2">CBS 675.92</strain>
    </source>
</reference>